<dbReference type="EC" id="3.1.2.4" evidence="2"/>
<evidence type="ECO:0000259" key="4">
    <source>
        <dbReference type="Pfam" id="PF16113"/>
    </source>
</evidence>
<dbReference type="Gene3D" id="3.90.226.10">
    <property type="entry name" value="2-enoyl-CoA Hydratase, Chain A, domain 1"/>
    <property type="match status" value="1"/>
</dbReference>
<sequence>MSNLEDVVLFDTRDAGHGYKIGVATLNSERSLNALSIDMVELLEPQLEAWAKDDTIVCVWLQGAGEKAFCAGGDIVSMYHAAQAKPRELVPEVVEFFTREYQLDYQLQTYPKPIVVWGDGFVMGGGLGLMIGASHRIVTERSRLAMPEISIGLYPDVGGTYFLSRLPEGMGLFLGLTAAQVNAKDACWLGMADFALNAEQKESALHALCAVHWTDSAEVNRHRVSDALAQLADYAHELPESVLQPQHETIKKLMAGDSLQTVTEQFLSFATDSKVLAKGQQTLAAGCPLTAHIVWQQLAHGPSLSLAEAFQLELTLSVNCAVQGDFIEGVRALLIDKDRNPRWQHTDVSEVTEKDLDAMFRSPWSQDEHPLKNLSNQ</sequence>
<dbReference type="OrthoDB" id="9790967at2"/>
<accession>A0A432XAN2</accession>
<keyword evidence="3" id="KW-0378">Hydrolase</keyword>
<dbReference type="InterPro" id="IPR045004">
    <property type="entry name" value="ECH_dom"/>
</dbReference>
<organism evidence="5 6">
    <name type="scientific">Aliidiomarina taiwanensis</name>
    <dbReference type="NCBI Taxonomy" id="946228"/>
    <lineage>
        <taxon>Bacteria</taxon>
        <taxon>Pseudomonadati</taxon>
        <taxon>Pseudomonadota</taxon>
        <taxon>Gammaproteobacteria</taxon>
        <taxon>Alteromonadales</taxon>
        <taxon>Idiomarinaceae</taxon>
        <taxon>Aliidiomarina</taxon>
    </lineage>
</organism>
<dbReference type="Pfam" id="PF16113">
    <property type="entry name" value="ECH_2"/>
    <property type="match status" value="1"/>
</dbReference>
<dbReference type="RefSeq" id="WP_126756786.1">
    <property type="nucleotide sequence ID" value="NZ_PIPQ01000001.1"/>
</dbReference>
<dbReference type="EMBL" id="PIPQ01000001">
    <property type="protein sequence ID" value="RUO44384.1"/>
    <property type="molecule type" value="Genomic_DNA"/>
</dbReference>
<evidence type="ECO:0000256" key="3">
    <source>
        <dbReference type="ARBA" id="ARBA00022801"/>
    </source>
</evidence>
<dbReference type="InterPro" id="IPR032259">
    <property type="entry name" value="HIBYL-CoA-H"/>
</dbReference>
<name>A0A432XAN2_9GAMM</name>
<dbReference type="GO" id="GO:0006574">
    <property type="term" value="P:L-valine catabolic process"/>
    <property type="evidence" value="ECO:0007669"/>
    <property type="project" value="TreeGrafter"/>
</dbReference>
<reference evidence="5 6" key="1">
    <citation type="journal article" date="2011" name="Front. Microbiol.">
        <title>Genomic signatures of strain selection and enhancement in Bacillus atrophaeus var. globigii, a historical biowarfare simulant.</title>
        <authorList>
            <person name="Gibbons H.S."/>
            <person name="Broomall S.M."/>
            <person name="McNew L.A."/>
            <person name="Daligault H."/>
            <person name="Chapman C."/>
            <person name="Bruce D."/>
            <person name="Karavis M."/>
            <person name="Krepps M."/>
            <person name="McGregor P.A."/>
            <person name="Hong C."/>
            <person name="Park K.H."/>
            <person name="Akmal A."/>
            <person name="Feldman A."/>
            <person name="Lin J.S."/>
            <person name="Chang W.E."/>
            <person name="Higgs B.W."/>
            <person name="Demirev P."/>
            <person name="Lindquist J."/>
            <person name="Liem A."/>
            <person name="Fochler E."/>
            <person name="Read T.D."/>
            <person name="Tapia R."/>
            <person name="Johnson S."/>
            <person name="Bishop-Lilly K.A."/>
            <person name="Detter C."/>
            <person name="Han C."/>
            <person name="Sozhamannan S."/>
            <person name="Rosenzweig C.N."/>
            <person name="Skowronski E.W."/>
        </authorList>
    </citation>
    <scope>NUCLEOTIDE SEQUENCE [LARGE SCALE GENOMIC DNA]</scope>
    <source>
        <strain evidence="5 6">AIT1</strain>
    </source>
</reference>
<dbReference type="AlphaFoldDB" id="A0A432XAN2"/>
<dbReference type="GO" id="GO:0005829">
    <property type="term" value="C:cytosol"/>
    <property type="evidence" value="ECO:0007669"/>
    <property type="project" value="TreeGrafter"/>
</dbReference>
<keyword evidence="6" id="KW-1185">Reference proteome</keyword>
<evidence type="ECO:0000256" key="2">
    <source>
        <dbReference type="ARBA" id="ARBA00011915"/>
    </source>
</evidence>
<dbReference type="Proteomes" id="UP000286976">
    <property type="component" value="Unassembled WGS sequence"/>
</dbReference>
<comment type="catalytic activity">
    <reaction evidence="1">
        <text>3-hydroxy-2-methylpropanoyl-CoA + H2O = 3-hydroxy-2-methylpropanoate + CoA + H(+)</text>
        <dbReference type="Rhea" id="RHEA:20888"/>
        <dbReference type="ChEBI" id="CHEBI:11805"/>
        <dbReference type="ChEBI" id="CHEBI:15377"/>
        <dbReference type="ChEBI" id="CHEBI:15378"/>
        <dbReference type="ChEBI" id="CHEBI:57287"/>
        <dbReference type="ChEBI" id="CHEBI:57340"/>
        <dbReference type="EC" id="3.1.2.4"/>
    </reaction>
</comment>
<dbReference type="SUPFAM" id="SSF52096">
    <property type="entry name" value="ClpP/crotonase"/>
    <property type="match status" value="1"/>
</dbReference>
<dbReference type="GO" id="GO:0003860">
    <property type="term" value="F:3-hydroxyisobutyryl-CoA hydrolase activity"/>
    <property type="evidence" value="ECO:0007669"/>
    <property type="project" value="UniProtKB-EC"/>
</dbReference>
<proteinExistence type="predicted"/>
<dbReference type="PANTHER" id="PTHR43176:SF3">
    <property type="entry name" value="3-HYDROXYISOBUTYRYL-COA HYDROLASE, MITOCHONDRIAL"/>
    <property type="match status" value="1"/>
</dbReference>
<dbReference type="CDD" id="cd06558">
    <property type="entry name" value="crotonase-like"/>
    <property type="match status" value="1"/>
</dbReference>
<evidence type="ECO:0000313" key="5">
    <source>
        <dbReference type="EMBL" id="RUO44384.1"/>
    </source>
</evidence>
<protein>
    <recommendedName>
        <fullName evidence="2">3-hydroxyisobutyryl-CoA hydrolase</fullName>
        <ecNumber evidence="2">3.1.2.4</ecNumber>
    </recommendedName>
</protein>
<dbReference type="InterPro" id="IPR029045">
    <property type="entry name" value="ClpP/crotonase-like_dom_sf"/>
</dbReference>
<dbReference type="PANTHER" id="PTHR43176">
    <property type="entry name" value="3-HYDROXYISOBUTYRYL-COA HYDROLASE-RELATED"/>
    <property type="match status" value="1"/>
</dbReference>
<evidence type="ECO:0000313" key="6">
    <source>
        <dbReference type="Proteomes" id="UP000286976"/>
    </source>
</evidence>
<gene>
    <name evidence="5" type="ORF">CWE15_04200</name>
</gene>
<comment type="caution">
    <text evidence="5">The sequence shown here is derived from an EMBL/GenBank/DDBJ whole genome shotgun (WGS) entry which is preliminary data.</text>
</comment>
<evidence type="ECO:0000256" key="1">
    <source>
        <dbReference type="ARBA" id="ARBA00001709"/>
    </source>
</evidence>
<dbReference type="NCBIfam" id="NF004127">
    <property type="entry name" value="PRK05617.1"/>
    <property type="match status" value="1"/>
</dbReference>
<feature type="domain" description="Enoyl-CoA hydratase/isomerase" evidence="4">
    <location>
        <begin position="21"/>
        <end position="360"/>
    </location>
</feature>